<dbReference type="AlphaFoldDB" id="A0A1W2GPQ2"/>
<keyword evidence="1" id="KW-0732">Signal</keyword>
<dbReference type="EMBL" id="FWYF01000004">
    <property type="protein sequence ID" value="SMD38328.1"/>
    <property type="molecule type" value="Genomic_DNA"/>
</dbReference>
<organism evidence="2 3">
    <name type="scientific">Reichenbachiella faecimaris</name>
    <dbReference type="NCBI Taxonomy" id="692418"/>
    <lineage>
        <taxon>Bacteria</taxon>
        <taxon>Pseudomonadati</taxon>
        <taxon>Bacteroidota</taxon>
        <taxon>Cytophagia</taxon>
        <taxon>Cytophagales</taxon>
        <taxon>Reichenbachiellaceae</taxon>
        <taxon>Reichenbachiella</taxon>
    </lineage>
</organism>
<evidence type="ECO:0000313" key="2">
    <source>
        <dbReference type="EMBL" id="SMD38328.1"/>
    </source>
</evidence>
<feature type="signal peptide" evidence="1">
    <location>
        <begin position="1"/>
        <end position="23"/>
    </location>
</feature>
<accession>A0A1W2GPQ2</accession>
<feature type="chain" id="PRO_5012777458" evidence="1">
    <location>
        <begin position="24"/>
        <end position="181"/>
    </location>
</feature>
<dbReference type="STRING" id="692418.SAMN04488029_3748"/>
<dbReference type="RefSeq" id="WP_139793973.1">
    <property type="nucleotide sequence ID" value="NZ_FWYF01000004.1"/>
</dbReference>
<proteinExistence type="predicted"/>
<keyword evidence="3" id="KW-1185">Reference proteome</keyword>
<evidence type="ECO:0000313" key="3">
    <source>
        <dbReference type="Proteomes" id="UP000192472"/>
    </source>
</evidence>
<evidence type="ECO:0000256" key="1">
    <source>
        <dbReference type="SAM" id="SignalP"/>
    </source>
</evidence>
<sequence>MNINRKICVCVLTLMLSVGTVSAQSSLTQLPFGIVIGQTTNEEIEDRGTCIKQVEERDGSVRCEKYDIAGNFTVMSSQNEVVNKVSFDGTIGNQLPRIWQELGLEFGGQNNSGTLEIDFRNIIKANGATYINTSIIYKDKEEDGILFKFEIEGLKYEATVITNSSTTNRLGLKNITITESY</sequence>
<gene>
    <name evidence="2" type="ORF">SAMN04488029_3748</name>
</gene>
<dbReference type="Proteomes" id="UP000192472">
    <property type="component" value="Unassembled WGS sequence"/>
</dbReference>
<name>A0A1W2GPQ2_REIFA</name>
<reference evidence="2 3" key="1">
    <citation type="submission" date="2017-04" db="EMBL/GenBank/DDBJ databases">
        <authorList>
            <person name="Afonso C.L."/>
            <person name="Miller P.J."/>
            <person name="Scott M.A."/>
            <person name="Spackman E."/>
            <person name="Goraichik I."/>
            <person name="Dimitrov K.M."/>
            <person name="Suarez D.L."/>
            <person name="Swayne D.E."/>
        </authorList>
    </citation>
    <scope>NUCLEOTIDE SEQUENCE [LARGE SCALE GENOMIC DNA]</scope>
    <source>
        <strain evidence="2 3">DSM 26133</strain>
    </source>
</reference>
<protein>
    <submittedName>
        <fullName evidence="2">Uncharacterized protein</fullName>
    </submittedName>
</protein>